<dbReference type="GO" id="GO:0008810">
    <property type="term" value="F:cellulase activity"/>
    <property type="evidence" value="ECO:0007669"/>
    <property type="project" value="UniProtKB-EC"/>
</dbReference>
<evidence type="ECO:0000256" key="6">
    <source>
        <dbReference type="ARBA" id="ARBA00022837"/>
    </source>
</evidence>
<evidence type="ECO:0000256" key="2">
    <source>
        <dbReference type="ARBA" id="ARBA00012601"/>
    </source>
</evidence>
<keyword evidence="3" id="KW-0732">Signal</keyword>
<dbReference type="PANTHER" id="PTHR11878:SF65">
    <property type="entry name" value="NA_CA-EXCHANGE PROTEIN, ISOFORM G"/>
    <property type="match status" value="1"/>
</dbReference>
<dbReference type="SUPFAM" id="SSF49384">
    <property type="entry name" value="Carbohydrate-binding domain"/>
    <property type="match status" value="3"/>
</dbReference>
<dbReference type="InterPro" id="IPR038081">
    <property type="entry name" value="CalX-like_sf"/>
</dbReference>
<keyword evidence="12" id="KW-1185">Reference proteome</keyword>
<dbReference type="SUPFAM" id="SSF141072">
    <property type="entry name" value="CalX-like"/>
    <property type="match status" value="7"/>
</dbReference>
<dbReference type="GO" id="GO:0030247">
    <property type="term" value="F:polysaccharide binding"/>
    <property type="evidence" value="ECO:0007669"/>
    <property type="project" value="UniProtKB-UniRule"/>
</dbReference>
<feature type="region of interest" description="Disordered" evidence="9">
    <location>
        <begin position="435"/>
        <end position="462"/>
    </location>
</feature>
<dbReference type="InterPro" id="IPR018366">
    <property type="entry name" value="CBM2_CS"/>
</dbReference>
<protein>
    <recommendedName>
        <fullName evidence="2">cellulase</fullName>
        <ecNumber evidence="2">3.2.1.4</ecNumber>
    </recommendedName>
</protein>
<dbReference type="GO" id="GO:0016020">
    <property type="term" value="C:membrane"/>
    <property type="evidence" value="ECO:0007669"/>
    <property type="project" value="InterPro"/>
</dbReference>
<dbReference type="EC" id="3.2.1.4" evidence="2"/>
<evidence type="ECO:0000256" key="4">
    <source>
        <dbReference type="ARBA" id="ARBA00022737"/>
    </source>
</evidence>
<dbReference type="STRING" id="1123029.SAMN02745172_03946"/>
<dbReference type="Pfam" id="PF00553">
    <property type="entry name" value="CBM_2"/>
    <property type="match status" value="3"/>
</dbReference>
<dbReference type="GO" id="GO:0030001">
    <property type="term" value="P:metal ion transport"/>
    <property type="evidence" value="ECO:0007669"/>
    <property type="project" value="TreeGrafter"/>
</dbReference>
<evidence type="ECO:0000313" key="11">
    <source>
        <dbReference type="EMBL" id="SHO67271.1"/>
    </source>
</evidence>
<feature type="region of interest" description="Disordered" evidence="9">
    <location>
        <begin position="1731"/>
        <end position="1761"/>
    </location>
</feature>
<dbReference type="InterPro" id="IPR051171">
    <property type="entry name" value="CaCA"/>
</dbReference>
<dbReference type="RefSeq" id="WP_073631911.1">
    <property type="nucleotide sequence ID" value="NZ_FRXO01000012.1"/>
</dbReference>
<organism evidence="11 12">
    <name type="scientific">Pseudoxanthobacter soli DSM 19599</name>
    <dbReference type="NCBI Taxonomy" id="1123029"/>
    <lineage>
        <taxon>Bacteria</taxon>
        <taxon>Pseudomonadati</taxon>
        <taxon>Pseudomonadota</taxon>
        <taxon>Alphaproteobacteria</taxon>
        <taxon>Hyphomicrobiales</taxon>
        <taxon>Segnochrobactraceae</taxon>
        <taxon>Pseudoxanthobacter</taxon>
    </lineage>
</organism>
<keyword evidence="6" id="KW-0106">Calcium</keyword>
<feature type="domain" description="CBM2" evidence="10">
    <location>
        <begin position="674"/>
        <end position="782"/>
    </location>
</feature>
<evidence type="ECO:0000256" key="7">
    <source>
        <dbReference type="ARBA" id="ARBA00023065"/>
    </source>
</evidence>
<dbReference type="InterPro" id="IPR012291">
    <property type="entry name" value="CBM2_carb-bd_dom_sf"/>
</dbReference>
<name>A0A1M7ZQX3_9HYPH</name>
<dbReference type="InterPro" id="IPR018087">
    <property type="entry name" value="Glyco_hydro_5_CS"/>
</dbReference>
<evidence type="ECO:0000259" key="10">
    <source>
        <dbReference type="PROSITE" id="PS51173"/>
    </source>
</evidence>
<feature type="domain" description="CBM2" evidence="10">
    <location>
        <begin position="1759"/>
        <end position="1859"/>
    </location>
</feature>
<dbReference type="InterPro" id="IPR008965">
    <property type="entry name" value="CBM2/CBM3_carb-bd_dom_sf"/>
</dbReference>
<sequence>MSDSTNVMQQADAETVSGTLYHVSSTGQDIVGFDPARDKLDLGDVSVHNFIVIDTPEGVAFMNPWSGEKQVIVGVSLGQLTIDSFAPIQNDHLRQDLSGALAWEHGVEPAAHTVYARSHEIGQIDRVSFDPATDVVDFRYYGTREQIYMVDGPEGVVIGNTGTGQALILLGVTIDQLGIENFLFHAAQVREDRVHIQLGFSSVPDSQILGRDDIPTAGTDDWPTAAGPGTPPAGSIGTTYAIEWHYGADIVLDFHPATDKLDFGWFKAPEFDIAEVNGSVVISITGNRQTYTLTGVSLADLDLNNVITLDTTARAEWQAAINAAGPHTTLPTLSVADATVTEGDTGTAMLMFTVTLSAASTSPVTVSYSTANGTAMAGMDYAAALGTLTFAPGETSKQIHVSVLNDLVSEANEAFTLQLSAPAGATIARGTATGTIVDNDEAPSTPPTLSIESVSTAEGDDGEPHMMFMVRLSYASTGTVTVHYSTADGTATAGADYEAVSGTLTFAPGQTMAEIHVPLIGDRIVEGNETFSLTLSTPNGATVANGVATGTIVDDDTVAPVLPTLSVADASVTEGNSGTKYLEFTVTLSAASASQVMVHYATGNGTATAGSDYTALSGMLTFAPGEISKVVRVPVTGDTAVEANETLNLTLSSPSGATIADGSAVGTIVNDDTATSPAGGTSVDYTVADNWGSGFVANMAVGAGSAAMNGWTVAFDASFTITNIWNAVIVSHVGNHYVIGNAAWNGSVAASGSTSFGFQATPGSGGTAAAGFLVNGAPVGNGGGEPEPVLPTLSVADASISEGNSGTTHLMFTVTLSAASTTPVTVGYATGNGTATAGADYKALTGTLTFAPGETSKVVHIEVNGDTVVEGNETLNLTLSSPSGATIADGTGVGTIVNDDTATPPAGGTSVDYTVADNWGSGFVANMAVGAGSAAMNGWTVAFDASFTITNIWNAVIVSHVGNHYVIGNAAWNGSIAASSSTSFGFQATPGSGGTAAAGFLVNGAPVGSGGGEPEPVLPALSVADASVSEGNSGTTHLMFTVTLSAASTTPVTVGYATGNGTATAGSDYKALTGTLTFAPGETSKVVHIEVNGDTVVEGNETLNLTLSSPSGATIADGSAVGTIVNDDVAAPLPTVSIAGASFGEGDAGEPGHGMFVVTLSAASTTPVTVAYTTANGTAIAGSDYVAQSGTITFAPGETTKEIHVTAIGDGVVEPNETFSVVLSAPSGATIATGTATGTIVNDDAPPTGTLPSLSIDDVTVTEGDPQGGAAAGGWLSTAGNQIVDADGNSVQIAGVNWFGFESSNLAPHGLWTRGYKDMMDQMVELGFNTIRLPFSSEMLHSTATPNGIDFSKNPDLQGLSALQIMDKIVDYAGEIGIKIILDHHRSDSGAGTSGNGLWYDSQHSEASWISDWQMLAERYADDPTVIGADLHNEPYNGTWGDGGVNDWARAATEAGNAIGDVNPNWLIFVEGIGTYQGENYWWGGNLMGVRDHPIELDVNNKLVYSAHDYPNSVYAQPWFQGSDFAEDLPAKFDEMWGYIYREGIAPVYVGEFGTNLTDPKDAPWLDAITAYMSGDFNNDGVKDIPAGDQGISWTFWSWNPNSGDTGGILNSDWTTVNNQKLAYLDPIMFDFDTDVVGGDDGGEAAPALYAVFTVSLSEASAEAVSVDFHTVPGTADASDFHAIAGTVTFDPGETTKTIAVQITPDTVGETDEMFSVVLDNAAGATIARGTGQATIADDDGGVTPPTGGDGGSGGSDNPGLGDDALAMSFDLVDSWNSGFNGSVTVENNGTAAVHGWQIEIEMPYEITNIWNAEIVSHDDDTYVIRNAAWNGDIAADGEISFGFTGTGAGNPQEIDFFS</sequence>
<dbReference type="InterPro" id="IPR017853">
    <property type="entry name" value="GH"/>
</dbReference>
<feature type="compositionally biased region" description="Polar residues" evidence="9">
    <location>
        <begin position="447"/>
        <end position="456"/>
    </location>
</feature>
<evidence type="ECO:0000256" key="3">
    <source>
        <dbReference type="ARBA" id="ARBA00022729"/>
    </source>
</evidence>
<dbReference type="Pfam" id="PF03160">
    <property type="entry name" value="Calx-beta"/>
    <property type="match status" value="7"/>
</dbReference>
<evidence type="ECO:0000256" key="5">
    <source>
        <dbReference type="ARBA" id="ARBA00022801"/>
    </source>
</evidence>
<accession>A0A1M7ZQX3</accession>
<comment type="catalytic activity">
    <reaction evidence="1">
        <text>Endohydrolysis of (1-&gt;4)-beta-D-glucosidic linkages in cellulose, lichenin and cereal beta-D-glucans.</text>
        <dbReference type="EC" id="3.2.1.4"/>
    </reaction>
</comment>
<dbReference type="SUPFAM" id="SSF51445">
    <property type="entry name" value="(Trans)glycosidases"/>
    <property type="match status" value="1"/>
</dbReference>
<evidence type="ECO:0000256" key="1">
    <source>
        <dbReference type="ARBA" id="ARBA00000966"/>
    </source>
</evidence>
<dbReference type="Pfam" id="PF00150">
    <property type="entry name" value="Cellulase"/>
    <property type="match status" value="1"/>
</dbReference>
<dbReference type="EMBL" id="FRXO01000012">
    <property type="protein sequence ID" value="SHO67271.1"/>
    <property type="molecule type" value="Genomic_DNA"/>
</dbReference>
<evidence type="ECO:0000256" key="8">
    <source>
        <dbReference type="ARBA" id="ARBA00023295"/>
    </source>
</evidence>
<dbReference type="InterPro" id="IPR001919">
    <property type="entry name" value="CBD2"/>
</dbReference>
<dbReference type="PANTHER" id="PTHR11878">
    <property type="entry name" value="SODIUM/CALCIUM EXCHANGER"/>
    <property type="match status" value="1"/>
</dbReference>
<dbReference type="GO" id="GO:0000272">
    <property type="term" value="P:polysaccharide catabolic process"/>
    <property type="evidence" value="ECO:0007669"/>
    <property type="project" value="InterPro"/>
</dbReference>
<dbReference type="PROSITE" id="PS00659">
    <property type="entry name" value="GLYCOSYL_HYDROL_F5"/>
    <property type="match status" value="1"/>
</dbReference>
<evidence type="ECO:0000256" key="9">
    <source>
        <dbReference type="SAM" id="MobiDB-lite"/>
    </source>
</evidence>
<dbReference type="InterPro" id="IPR003644">
    <property type="entry name" value="Calx_beta"/>
</dbReference>
<dbReference type="Proteomes" id="UP000186406">
    <property type="component" value="Unassembled WGS sequence"/>
</dbReference>
<gene>
    <name evidence="11" type="ORF">SAMN02745172_03946</name>
</gene>
<keyword evidence="4" id="KW-0677">Repeat</keyword>
<dbReference type="SMART" id="SM00637">
    <property type="entry name" value="CBD_II"/>
    <property type="match status" value="3"/>
</dbReference>
<keyword evidence="5" id="KW-0378">Hydrolase</keyword>
<dbReference type="PROSITE" id="PS51173">
    <property type="entry name" value="CBM2"/>
    <property type="match status" value="3"/>
</dbReference>
<feature type="domain" description="CBM2" evidence="10">
    <location>
        <begin position="902"/>
        <end position="1010"/>
    </location>
</feature>
<dbReference type="Gene3D" id="2.60.40.2030">
    <property type="match status" value="7"/>
</dbReference>
<proteinExistence type="predicted"/>
<dbReference type="Gene3D" id="2.60.40.290">
    <property type="match status" value="3"/>
</dbReference>
<dbReference type="PROSITE" id="PS00561">
    <property type="entry name" value="CBM2_A"/>
    <property type="match status" value="2"/>
</dbReference>
<dbReference type="GO" id="GO:0007154">
    <property type="term" value="P:cell communication"/>
    <property type="evidence" value="ECO:0007669"/>
    <property type="project" value="InterPro"/>
</dbReference>
<keyword evidence="7" id="KW-0813">Transport</keyword>
<dbReference type="Gene3D" id="3.20.20.80">
    <property type="entry name" value="Glycosidases"/>
    <property type="match status" value="1"/>
</dbReference>
<feature type="compositionally biased region" description="Gly residues" evidence="9">
    <location>
        <begin position="1748"/>
        <end position="1757"/>
    </location>
</feature>
<keyword evidence="8" id="KW-0326">Glycosidase</keyword>
<keyword evidence="7" id="KW-0406">Ion transport</keyword>
<evidence type="ECO:0000313" key="12">
    <source>
        <dbReference type="Proteomes" id="UP000186406"/>
    </source>
</evidence>
<dbReference type="InterPro" id="IPR001547">
    <property type="entry name" value="Glyco_hydro_5"/>
</dbReference>
<dbReference type="SMART" id="SM00237">
    <property type="entry name" value="Calx_beta"/>
    <property type="match status" value="7"/>
</dbReference>
<reference evidence="11 12" key="1">
    <citation type="submission" date="2016-12" db="EMBL/GenBank/DDBJ databases">
        <authorList>
            <person name="Song W.-J."/>
            <person name="Kurnit D.M."/>
        </authorList>
    </citation>
    <scope>NUCLEOTIDE SEQUENCE [LARGE SCALE GENOMIC DNA]</scope>
    <source>
        <strain evidence="11 12">DSM 19599</strain>
    </source>
</reference>